<feature type="region of interest" description="Disordered" evidence="1">
    <location>
        <begin position="145"/>
        <end position="179"/>
    </location>
</feature>
<dbReference type="PANTHER" id="PTHR35539">
    <property type="entry name" value="CDNA SEQUENCE BC048562"/>
    <property type="match status" value="1"/>
</dbReference>
<dbReference type="EMBL" id="JXXN02002170">
    <property type="protein sequence ID" value="THD23394.1"/>
    <property type="molecule type" value="Genomic_DNA"/>
</dbReference>
<proteinExistence type="predicted"/>
<protein>
    <recommendedName>
        <fullName evidence="2">Domain of unknown function with conserved HDNR motif domain-containing protein</fullName>
    </recommendedName>
</protein>
<name>A0A4E0RAL2_FASHE</name>
<comment type="caution">
    <text evidence="3">The sequence shown here is derived from an EMBL/GenBank/DDBJ whole genome shotgun (WGS) entry which is preliminary data.</text>
</comment>
<evidence type="ECO:0000313" key="3">
    <source>
        <dbReference type="EMBL" id="THD23394.1"/>
    </source>
</evidence>
<organism evidence="3 4">
    <name type="scientific">Fasciola hepatica</name>
    <name type="common">Liver fluke</name>
    <dbReference type="NCBI Taxonomy" id="6192"/>
    <lineage>
        <taxon>Eukaryota</taxon>
        <taxon>Metazoa</taxon>
        <taxon>Spiralia</taxon>
        <taxon>Lophotrochozoa</taxon>
        <taxon>Platyhelminthes</taxon>
        <taxon>Trematoda</taxon>
        <taxon>Digenea</taxon>
        <taxon>Plagiorchiida</taxon>
        <taxon>Echinostomata</taxon>
        <taxon>Echinostomatoidea</taxon>
        <taxon>Fasciolidae</taxon>
        <taxon>Fasciola</taxon>
    </lineage>
</organism>
<dbReference type="InterPro" id="IPR029369">
    <property type="entry name" value="HDNR"/>
</dbReference>
<keyword evidence="4" id="KW-1185">Reference proteome</keyword>
<accession>A0A4E0RAL2</accession>
<sequence length="201" mass="23251">MPLKHYTGSWYPEGFFGSSFDALRREVNIEFRTAAKPNPPYLFLRRLAEPASKHVFSEHDNRHLFERDASHFDRNTGGRSRTYRPASATTSFHSFRWTQGKNEDKASLTTYQVVYDGVDAIEMNRRIPEFLPSLEMVVPKPNSSYRETYTAPETPKTVHEHSPASVPVKPQIRHRPKTSQPRLTVADCMIWKSFVAPNKRQ</sequence>
<dbReference type="AlphaFoldDB" id="A0A4E0RAL2"/>
<evidence type="ECO:0000259" key="2">
    <source>
        <dbReference type="Pfam" id="PF15115"/>
    </source>
</evidence>
<feature type="domain" description="Domain of unknown function with conserved HDNR motif" evidence="2">
    <location>
        <begin position="5"/>
        <end position="129"/>
    </location>
</feature>
<evidence type="ECO:0000313" key="4">
    <source>
        <dbReference type="Proteomes" id="UP000230066"/>
    </source>
</evidence>
<gene>
    <name evidence="3" type="ORF">D915_005944</name>
</gene>
<evidence type="ECO:0000256" key="1">
    <source>
        <dbReference type="SAM" id="MobiDB-lite"/>
    </source>
</evidence>
<dbReference type="Pfam" id="PF15115">
    <property type="entry name" value="HDNR"/>
    <property type="match status" value="1"/>
</dbReference>
<dbReference type="PANTHER" id="PTHR35539:SF1">
    <property type="entry name" value="CDNA SEQUENCE BC048562"/>
    <property type="match status" value="1"/>
</dbReference>
<dbReference type="Proteomes" id="UP000230066">
    <property type="component" value="Unassembled WGS sequence"/>
</dbReference>
<reference evidence="3" key="1">
    <citation type="submission" date="2019-03" db="EMBL/GenBank/DDBJ databases">
        <title>Improved annotation for the trematode Fasciola hepatica.</title>
        <authorList>
            <person name="Choi Y.-J."/>
            <person name="Martin J."/>
            <person name="Mitreva M."/>
        </authorList>
    </citation>
    <scope>NUCLEOTIDE SEQUENCE [LARGE SCALE GENOMIC DNA]</scope>
</reference>